<dbReference type="Proteomes" id="UP000593882">
    <property type="component" value="Segment"/>
</dbReference>
<name>A0A7M1RYU5_9CAUD</name>
<dbReference type="RefSeq" id="YP_010111614.1">
    <property type="nucleotide sequence ID" value="NC_055883.1"/>
</dbReference>
<accession>A0A7M1RYU5</accession>
<protein>
    <submittedName>
        <fullName evidence="1">Uncharacterized protein</fullName>
    </submittedName>
</protein>
<keyword evidence="2" id="KW-1185">Reference proteome</keyword>
<reference evidence="1 2" key="1">
    <citation type="submission" date="2020-07" db="EMBL/GenBank/DDBJ databases">
        <title>Taxonomic proposal: Crassvirales, a new order of highly abundant and diverse bacterial viruses.</title>
        <authorList>
            <person name="Shkoporov A.N."/>
            <person name="Stockdale S.R."/>
            <person name="Guerin E."/>
            <person name="Ross R.P."/>
            <person name="Hill C."/>
        </authorList>
    </citation>
    <scope>NUCLEOTIDE SEQUENCE [LARGE SCALE GENOMIC DNA]</scope>
</reference>
<dbReference type="GeneID" id="65130042"/>
<sequence>MFTKNQIEEIRDKLAQLGIKDTEFKVTEEVSEDDMIAIVSGGENKTILLKDLLSEAAGTIIIE</sequence>
<evidence type="ECO:0000313" key="2">
    <source>
        <dbReference type="Proteomes" id="UP000593882"/>
    </source>
</evidence>
<dbReference type="EMBL" id="MT774390">
    <property type="protein sequence ID" value="QOR59456.1"/>
    <property type="molecule type" value="Genomic_DNA"/>
</dbReference>
<organism evidence="1 2">
    <name type="scientific">uncultured phage cr85_1</name>
    <dbReference type="NCBI Taxonomy" id="2772074"/>
    <lineage>
        <taxon>Viruses</taxon>
        <taxon>Duplodnaviria</taxon>
        <taxon>Heunggongvirae</taxon>
        <taxon>Uroviricota</taxon>
        <taxon>Caudoviricetes</taxon>
        <taxon>Crassvirales</taxon>
        <taxon>Steigviridae</taxon>
        <taxon>Asinivirinae</taxon>
        <taxon>Kahnovirus</taxon>
        <taxon>Kahnovirus oralis</taxon>
    </lineage>
</organism>
<dbReference type="KEGG" id="vg:65130042"/>
<evidence type="ECO:0000313" key="1">
    <source>
        <dbReference type="EMBL" id="QOR59456.1"/>
    </source>
</evidence>
<proteinExistence type="predicted"/>